<accession>A0ABV6SW27</accession>
<dbReference type="Proteomes" id="UP001589898">
    <property type="component" value="Unassembled WGS sequence"/>
</dbReference>
<keyword evidence="4" id="KW-1185">Reference proteome</keyword>
<dbReference type="Gene3D" id="3.40.50.80">
    <property type="entry name" value="Nucleotide-binding domain of ferredoxin-NADP reductase (FNR) module"/>
    <property type="match status" value="1"/>
</dbReference>
<dbReference type="InterPro" id="IPR013113">
    <property type="entry name" value="SIP_FAD-bd"/>
</dbReference>
<dbReference type="Pfam" id="PF08021">
    <property type="entry name" value="FAD_binding_9"/>
    <property type="match status" value="1"/>
</dbReference>
<evidence type="ECO:0000313" key="3">
    <source>
        <dbReference type="EMBL" id="MFC0717651.1"/>
    </source>
</evidence>
<comment type="caution">
    <text evidence="3">The sequence shown here is derived from an EMBL/GenBank/DDBJ whole genome shotgun (WGS) entry which is preliminary data.</text>
</comment>
<dbReference type="EMBL" id="JBHLTF010000029">
    <property type="protein sequence ID" value="MFC0717651.1"/>
    <property type="molecule type" value="Genomic_DNA"/>
</dbReference>
<evidence type="ECO:0000256" key="1">
    <source>
        <dbReference type="ARBA" id="ARBA00035644"/>
    </source>
</evidence>
<name>A0ABV6SW27_9GAMM</name>
<dbReference type="PANTHER" id="PTHR30157:SF0">
    <property type="entry name" value="NADPH-DEPENDENT FERRIC-CHELATE REDUCTASE"/>
    <property type="match status" value="1"/>
</dbReference>
<comment type="similarity">
    <text evidence="1">Belongs to the SIP oxidoreductase family.</text>
</comment>
<dbReference type="Pfam" id="PF04954">
    <property type="entry name" value="SIP"/>
    <property type="match status" value="1"/>
</dbReference>
<protein>
    <submittedName>
        <fullName evidence="3">Siderophore-interacting protein</fullName>
    </submittedName>
</protein>
<dbReference type="RefSeq" id="WP_189497464.1">
    <property type="nucleotide sequence ID" value="NZ_BMZT01000007.1"/>
</dbReference>
<evidence type="ECO:0000313" key="4">
    <source>
        <dbReference type="Proteomes" id="UP001589898"/>
    </source>
</evidence>
<proteinExistence type="inferred from homology"/>
<organism evidence="3 4">
    <name type="scientific">Luteimonas padinae</name>
    <dbReference type="NCBI Taxonomy" id="1714359"/>
    <lineage>
        <taxon>Bacteria</taxon>
        <taxon>Pseudomonadati</taxon>
        <taxon>Pseudomonadota</taxon>
        <taxon>Gammaproteobacteria</taxon>
        <taxon>Lysobacterales</taxon>
        <taxon>Lysobacteraceae</taxon>
        <taxon>Luteimonas</taxon>
    </lineage>
</organism>
<reference evidence="3 4" key="1">
    <citation type="submission" date="2024-09" db="EMBL/GenBank/DDBJ databases">
        <authorList>
            <person name="Sun Q."/>
            <person name="Mori K."/>
        </authorList>
    </citation>
    <scope>NUCLEOTIDE SEQUENCE [LARGE SCALE GENOMIC DNA]</scope>
    <source>
        <strain evidence="3 4">KCTC 52403</strain>
    </source>
</reference>
<sequence>MTTDIYKVQKLQHPIRARRLEVRRVVELGPSMRRITLGGDALAGFVSASFDDHVKLVVPDAAGQEPNLPTLGPDGLVFEEGRAKPAMRDYTPRRYDPDANELDIDFVLGHAGPATAWATHAEPGHPIGIAGPRGSLVVPTAFDWHVLIGDETAIPAIGRRLEELPASAQTIVIIRTLAGDGRIELHGECPREIRWVVGGPGEVDTGEGVLLSAVRELALPGEGEGYVWAAGEYSEIRAVRRHLADVLGVDKSRIRAASYWRREAANAHERFD</sequence>
<dbReference type="InterPro" id="IPR039261">
    <property type="entry name" value="FNR_nucleotide-bd"/>
</dbReference>
<dbReference type="InterPro" id="IPR017927">
    <property type="entry name" value="FAD-bd_FR_type"/>
</dbReference>
<evidence type="ECO:0000259" key="2">
    <source>
        <dbReference type="PROSITE" id="PS51384"/>
    </source>
</evidence>
<dbReference type="InterPro" id="IPR039374">
    <property type="entry name" value="SIP_fam"/>
</dbReference>
<dbReference type="PANTHER" id="PTHR30157">
    <property type="entry name" value="FERRIC REDUCTASE, NADPH-DEPENDENT"/>
    <property type="match status" value="1"/>
</dbReference>
<dbReference type="CDD" id="cd06193">
    <property type="entry name" value="siderophore_interacting"/>
    <property type="match status" value="1"/>
</dbReference>
<dbReference type="Gene3D" id="2.40.30.10">
    <property type="entry name" value="Translation factors"/>
    <property type="match status" value="1"/>
</dbReference>
<dbReference type="PROSITE" id="PS51384">
    <property type="entry name" value="FAD_FR"/>
    <property type="match status" value="1"/>
</dbReference>
<feature type="domain" description="FAD-binding FR-type" evidence="2">
    <location>
        <begin position="15"/>
        <end position="139"/>
    </location>
</feature>
<dbReference type="InterPro" id="IPR017938">
    <property type="entry name" value="Riboflavin_synthase-like_b-brl"/>
</dbReference>
<dbReference type="SUPFAM" id="SSF63380">
    <property type="entry name" value="Riboflavin synthase domain-like"/>
    <property type="match status" value="1"/>
</dbReference>
<gene>
    <name evidence="3" type="ORF">ACFFFU_07795</name>
</gene>
<dbReference type="InterPro" id="IPR007037">
    <property type="entry name" value="SIP_rossman_dom"/>
</dbReference>